<dbReference type="SUPFAM" id="SSF118010">
    <property type="entry name" value="TM1457-like"/>
    <property type="match status" value="1"/>
</dbReference>
<keyword evidence="1" id="KW-0690">Ribosome biogenesis</keyword>
<protein>
    <recommendedName>
        <fullName evidence="6">Ribosomal processing cysteine protease Prp</fullName>
    </recommendedName>
</protein>
<dbReference type="EMBL" id="FQTU01000004">
    <property type="protein sequence ID" value="SHE63074.1"/>
    <property type="molecule type" value="Genomic_DNA"/>
</dbReference>
<dbReference type="PANTHER" id="PTHR39178">
    <property type="entry name" value="HYPOTHETICAL RIBOSOME-ASSOCIATED PROTEIN"/>
    <property type="match status" value="1"/>
</dbReference>
<gene>
    <name evidence="7" type="ORF">SAMN02746064_00894</name>
</gene>
<keyword evidence="4" id="KW-0788">Thiol protease</keyword>
<keyword evidence="8" id="KW-1185">Reference proteome</keyword>
<keyword evidence="2" id="KW-0645">Protease</keyword>
<dbReference type="Gene3D" id="3.30.70.1490">
    <property type="entry name" value="Cysteine protease Prp"/>
    <property type="match status" value="1"/>
</dbReference>
<dbReference type="PANTHER" id="PTHR39178:SF1">
    <property type="entry name" value="RIBOSOMAL-PROCESSING CYSTEINE PROTEASE PRP"/>
    <property type="match status" value="1"/>
</dbReference>
<comment type="similarity">
    <text evidence="5">Belongs to the Prp family.</text>
</comment>
<evidence type="ECO:0000313" key="8">
    <source>
        <dbReference type="Proteomes" id="UP000184251"/>
    </source>
</evidence>
<dbReference type="Proteomes" id="UP000184251">
    <property type="component" value="Unassembled WGS sequence"/>
</dbReference>
<dbReference type="InterPro" id="IPR007422">
    <property type="entry name" value="Peptidase_Prp"/>
</dbReference>
<evidence type="ECO:0000256" key="1">
    <source>
        <dbReference type="ARBA" id="ARBA00022517"/>
    </source>
</evidence>
<name>A0A1M4V259_9FIRM</name>
<evidence type="ECO:0000256" key="3">
    <source>
        <dbReference type="ARBA" id="ARBA00022801"/>
    </source>
</evidence>
<dbReference type="AlphaFoldDB" id="A0A1M4V259"/>
<dbReference type="CDD" id="cd16332">
    <property type="entry name" value="Prp-like"/>
    <property type="match status" value="1"/>
</dbReference>
<dbReference type="GO" id="GO:0006508">
    <property type="term" value="P:proteolysis"/>
    <property type="evidence" value="ECO:0007669"/>
    <property type="project" value="UniProtKB-KW"/>
</dbReference>
<reference evidence="7 8" key="1">
    <citation type="submission" date="2016-11" db="EMBL/GenBank/DDBJ databases">
        <authorList>
            <person name="Jaros S."/>
            <person name="Januszkiewicz K."/>
            <person name="Wedrychowicz H."/>
        </authorList>
    </citation>
    <scope>NUCLEOTIDE SEQUENCE [LARGE SCALE GENOMIC DNA]</scope>
    <source>
        <strain evidence="7 8">DSM 14828</strain>
    </source>
</reference>
<dbReference type="Pfam" id="PF04327">
    <property type="entry name" value="Peptidase_Prp"/>
    <property type="match status" value="1"/>
</dbReference>
<dbReference type="InterPro" id="IPR036764">
    <property type="entry name" value="Peptidase_Prp_sf"/>
</dbReference>
<dbReference type="GO" id="GO:0008234">
    <property type="term" value="F:cysteine-type peptidase activity"/>
    <property type="evidence" value="ECO:0007669"/>
    <property type="project" value="UniProtKB-KW"/>
</dbReference>
<keyword evidence="3" id="KW-0378">Hydrolase</keyword>
<evidence type="ECO:0000313" key="7">
    <source>
        <dbReference type="EMBL" id="SHE63074.1"/>
    </source>
</evidence>
<evidence type="ECO:0000256" key="4">
    <source>
        <dbReference type="ARBA" id="ARBA00022807"/>
    </source>
</evidence>
<dbReference type="GO" id="GO:0042254">
    <property type="term" value="P:ribosome biogenesis"/>
    <property type="evidence" value="ECO:0007669"/>
    <property type="project" value="UniProtKB-KW"/>
</dbReference>
<dbReference type="STRING" id="1120975.SAMN02746064_00894"/>
<organism evidence="7 8">
    <name type="scientific">Alkalibacter saccharofermentans DSM 14828</name>
    <dbReference type="NCBI Taxonomy" id="1120975"/>
    <lineage>
        <taxon>Bacteria</taxon>
        <taxon>Bacillati</taxon>
        <taxon>Bacillota</taxon>
        <taxon>Clostridia</taxon>
        <taxon>Eubacteriales</taxon>
        <taxon>Eubacteriaceae</taxon>
        <taxon>Alkalibacter</taxon>
    </lineage>
</organism>
<proteinExistence type="inferred from homology"/>
<dbReference type="RefSeq" id="WP_073269878.1">
    <property type="nucleotide sequence ID" value="NZ_FQTU01000004.1"/>
</dbReference>
<accession>A0A1M4V259</accession>
<evidence type="ECO:0000256" key="5">
    <source>
        <dbReference type="ARBA" id="ARBA00044503"/>
    </source>
</evidence>
<evidence type="ECO:0000256" key="6">
    <source>
        <dbReference type="ARBA" id="ARBA00044538"/>
    </source>
</evidence>
<sequence>MITCNFQREDGMIKSLVVNGHSGYDDIGKDIVCAAVSTLTISAINGLLEYVKLEFYYKVNEDGFLEFRIPEIYDDKQFTKAKAILETLYLGLKSIEKEYESYVKVVG</sequence>
<evidence type="ECO:0000256" key="2">
    <source>
        <dbReference type="ARBA" id="ARBA00022670"/>
    </source>
</evidence>